<accession>A0A7E4UZV6</accession>
<reference evidence="1" key="1">
    <citation type="journal article" date="2013" name="Genetics">
        <title>The draft genome and transcriptome of Panagrellus redivivus are shaped by the harsh demands of a free-living lifestyle.</title>
        <authorList>
            <person name="Srinivasan J."/>
            <person name="Dillman A.R."/>
            <person name="Macchietto M.G."/>
            <person name="Heikkinen L."/>
            <person name="Lakso M."/>
            <person name="Fracchia K.M."/>
            <person name="Antoshechkin I."/>
            <person name="Mortazavi A."/>
            <person name="Wong G."/>
            <person name="Sternberg P.W."/>
        </authorList>
    </citation>
    <scope>NUCLEOTIDE SEQUENCE [LARGE SCALE GENOMIC DNA]</scope>
    <source>
        <strain evidence="1">MT8872</strain>
    </source>
</reference>
<proteinExistence type="predicted"/>
<protein>
    <submittedName>
        <fullName evidence="2">RING-type domain-containing protein</fullName>
    </submittedName>
</protein>
<evidence type="ECO:0000313" key="1">
    <source>
        <dbReference type="Proteomes" id="UP000492821"/>
    </source>
</evidence>
<dbReference type="AlphaFoldDB" id="A0A7E4UZV6"/>
<evidence type="ECO:0000313" key="2">
    <source>
        <dbReference type="WBParaSite" id="Pan_g1468.t1"/>
    </source>
</evidence>
<organism evidence="1 2">
    <name type="scientific">Panagrellus redivivus</name>
    <name type="common">Microworm</name>
    <dbReference type="NCBI Taxonomy" id="6233"/>
    <lineage>
        <taxon>Eukaryota</taxon>
        <taxon>Metazoa</taxon>
        <taxon>Ecdysozoa</taxon>
        <taxon>Nematoda</taxon>
        <taxon>Chromadorea</taxon>
        <taxon>Rhabditida</taxon>
        <taxon>Tylenchina</taxon>
        <taxon>Panagrolaimomorpha</taxon>
        <taxon>Panagrolaimoidea</taxon>
        <taxon>Panagrolaimidae</taxon>
        <taxon>Panagrellus</taxon>
    </lineage>
</organism>
<name>A0A7E4UZV6_PANRE</name>
<sequence length="493" mass="56690">MSGLESKVYTGILAVIENGNFDQMAPILRSEEGIAFLQDHSMDMLETLIYGFLETKHKAFIRCIKFVDFYVTPKERLMVYVGSAEQINSITMNVHYCRTLLADLDVLPAVNIRDVKALLVPRIYRNLVQFVRETSSHNDLNPNCSIVSIFFDEVYKLFIKSGCKDDQIRIGFITEVLLRRPFKNLIIRTHLKKVLQQVCYRPTTHEGLWLPCAVIELPFFILNECAEDMRTGLFPLVYHPRYILRIVAEPVAELMEVNWDDAVYLRNVFMLVTYVGRMIDPLSIPRALLPDYKCLFTSLLKTHGTFRNIEDNFCTTEVFILLLESFEPVAQYLLIRELCHLVYTQAITVPYVPQTLAALVDAYRRCFRNDLEQYQIFRNEIGGFYGQLVQMTFGNVDISYMFYAAVCVLIQSQALLKVNKSAAKPLRTEVLDRFRKDIDEYVKLTQMGEAMEEHEAAEEGISLPPSGGPQWADLLGFEITDAESRLVAWLAEA</sequence>
<dbReference type="WBParaSite" id="Pan_g1468.t1">
    <property type="protein sequence ID" value="Pan_g1468.t1"/>
    <property type="gene ID" value="Pan_g1468"/>
</dbReference>
<keyword evidence="1" id="KW-1185">Reference proteome</keyword>
<dbReference type="Proteomes" id="UP000492821">
    <property type="component" value="Unassembled WGS sequence"/>
</dbReference>
<reference evidence="2" key="2">
    <citation type="submission" date="2020-10" db="UniProtKB">
        <authorList>
            <consortium name="WormBaseParasite"/>
        </authorList>
    </citation>
    <scope>IDENTIFICATION</scope>
</reference>